<reference evidence="2 3" key="1">
    <citation type="journal article" date="2016" name="Nat. Commun.">
        <title>Thousands of microbial genomes shed light on interconnected biogeochemical processes in an aquifer system.</title>
        <authorList>
            <person name="Anantharaman K."/>
            <person name="Brown C.T."/>
            <person name="Hug L.A."/>
            <person name="Sharon I."/>
            <person name="Castelle C.J."/>
            <person name="Probst A.J."/>
            <person name="Thomas B.C."/>
            <person name="Singh A."/>
            <person name="Wilkins M.J."/>
            <person name="Karaoz U."/>
            <person name="Brodie E.L."/>
            <person name="Williams K.H."/>
            <person name="Hubbard S.S."/>
            <person name="Banfield J.F."/>
        </authorList>
    </citation>
    <scope>NUCLEOTIDE SEQUENCE [LARGE SCALE GENOMIC DNA]</scope>
</reference>
<dbReference type="Proteomes" id="UP000178401">
    <property type="component" value="Unassembled WGS sequence"/>
</dbReference>
<dbReference type="PANTHER" id="PTHR36181">
    <property type="entry name" value="INTRON-ENCODED ENDONUCLEASE AI3-RELATED"/>
    <property type="match status" value="1"/>
</dbReference>
<dbReference type="InterPro" id="IPR004860">
    <property type="entry name" value="LAGLIDADG_dom"/>
</dbReference>
<dbReference type="AlphaFoldDB" id="A0A1F7XQ75"/>
<dbReference type="InterPro" id="IPR027434">
    <property type="entry name" value="Homing_endonucl"/>
</dbReference>
<dbReference type="PANTHER" id="PTHR36181:SF4">
    <property type="entry name" value="LAGLIDADG ENDONUCLEASE"/>
    <property type="match status" value="1"/>
</dbReference>
<evidence type="ECO:0000313" key="2">
    <source>
        <dbReference type="EMBL" id="OGM16425.1"/>
    </source>
</evidence>
<dbReference type="EMBL" id="MGFY01000021">
    <property type="protein sequence ID" value="OGM16425.1"/>
    <property type="molecule type" value="Genomic_DNA"/>
</dbReference>
<evidence type="ECO:0000313" key="3">
    <source>
        <dbReference type="Proteomes" id="UP000178401"/>
    </source>
</evidence>
<evidence type="ECO:0000259" key="1">
    <source>
        <dbReference type="Pfam" id="PF00961"/>
    </source>
</evidence>
<dbReference type="SUPFAM" id="SSF55608">
    <property type="entry name" value="Homing endonucleases"/>
    <property type="match status" value="1"/>
</dbReference>
<comment type="caution">
    <text evidence="2">The sequence shown here is derived from an EMBL/GenBank/DDBJ whole genome shotgun (WGS) entry which is preliminary data.</text>
</comment>
<name>A0A1F7XQ75_9BACT</name>
<dbReference type="GO" id="GO:0004519">
    <property type="term" value="F:endonuclease activity"/>
    <property type="evidence" value="ECO:0007669"/>
    <property type="project" value="InterPro"/>
</dbReference>
<gene>
    <name evidence="2" type="ORF">A2V55_01105</name>
</gene>
<feature type="domain" description="Homing endonuclease LAGLIDADG" evidence="1">
    <location>
        <begin position="16"/>
        <end position="114"/>
    </location>
</feature>
<dbReference type="InterPro" id="IPR051289">
    <property type="entry name" value="LAGLIDADG_Endonuclease"/>
</dbReference>
<dbReference type="Pfam" id="PF00961">
    <property type="entry name" value="LAGLIDADG_1"/>
    <property type="match status" value="1"/>
</dbReference>
<dbReference type="Gene3D" id="3.10.28.10">
    <property type="entry name" value="Homing endonucleases"/>
    <property type="match status" value="1"/>
</dbReference>
<proteinExistence type="predicted"/>
<sequence>MEITEGENVMITPNYIVGFTEGEGCFLVCLRKDNRIELRFFIAQAIGNKPLLEEVRRFFGVGSVYQKSNVEGKLSAYVFEVAKRDEIYEVIIPFFRKYRLRGIKAKSFSVFEEIGIIIKGRQDKRKLTSEELNYITNLRLGMNKHYGSPGAEKPLAGWERATTLMKHNPSS</sequence>
<accession>A0A1F7XQ75</accession>
<protein>
    <recommendedName>
        <fullName evidence="1">Homing endonuclease LAGLIDADG domain-containing protein</fullName>
    </recommendedName>
</protein>
<organism evidence="2 3">
    <name type="scientific">Candidatus Woesebacteria bacterium RBG_19FT_COMBO_37_29</name>
    <dbReference type="NCBI Taxonomy" id="1802486"/>
    <lineage>
        <taxon>Bacteria</taxon>
        <taxon>Candidatus Woeseibacteriota</taxon>
    </lineage>
</organism>